<evidence type="ECO:0000256" key="2">
    <source>
        <dbReference type="ARBA" id="ARBA00006906"/>
    </source>
</evidence>
<dbReference type="GeneID" id="86924588"/>
<keyword evidence="5" id="KW-0119">Carbohydrate metabolism</keyword>
<sequence>METLQAIYKHQLIAIIRGVPPENAVKIGSALKEGGICLVEVALNSPDAFESLRMLSRELGREMKIGAGTVLDPEAAFSAIQAGADFILSPTVKAATIEMTKRYGKVSIPGAYTPTEILSAYELGADIVKVFPASAGPGYIKDIRGPLSHIPLLPTGGVNDQNIGAFKQAGAVGFGIGSSLVDGKAEVTPAYLRELTEKAKNYVAALEQAMKDQKEGRTNIEN</sequence>
<dbReference type="Pfam" id="PF01081">
    <property type="entry name" value="Aldolase"/>
    <property type="match status" value="1"/>
</dbReference>
<dbReference type="Proteomes" id="UP000216133">
    <property type="component" value="Unassembled WGS sequence"/>
</dbReference>
<gene>
    <name evidence="6" type="ORF">CHH61_07790</name>
</gene>
<reference evidence="6 7" key="1">
    <citation type="submission" date="2017-07" db="EMBL/GenBank/DDBJ databases">
        <title>Isolation and whole genome analysis of endospore-forming bacteria from heroin.</title>
        <authorList>
            <person name="Kalinowski J."/>
            <person name="Ahrens B."/>
            <person name="Al-Dilaimi A."/>
            <person name="Winkler A."/>
            <person name="Wibberg D."/>
            <person name="Schleenbecker U."/>
            <person name="Ruckert C."/>
            <person name="Wolfel R."/>
            <person name="Grass G."/>
        </authorList>
    </citation>
    <scope>NUCLEOTIDE SEQUENCE [LARGE SCALE GENOMIC DNA]</scope>
    <source>
        <strain evidence="6 7">7523-2</strain>
    </source>
</reference>
<accession>A0A268S1Z9</accession>
<dbReference type="EMBL" id="NPBS01000035">
    <property type="protein sequence ID" value="PAF26510.1"/>
    <property type="molecule type" value="Genomic_DNA"/>
</dbReference>
<dbReference type="PANTHER" id="PTHR30246">
    <property type="entry name" value="2-KETO-3-DEOXY-6-PHOSPHOGLUCONATE ALDOLASE"/>
    <property type="match status" value="1"/>
</dbReference>
<dbReference type="PANTHER" id="PTHR30246:SF1">
    <property type="entry name" value="2-DEHYDRO-3-DEOXY-6-PHOSPHOGALACTONATE ALDOLASE-RELATED"/>
    <property type="match status" value="1"/>
</dbReference>
<dbReference type="Gene3D" id="3.20.20.70">
    <property type="entry name" value="Aldolase class I"/>
    <property type="match status" value="1"/>
</dbReference>
<dbReference type="GO" id="GO:0016829">
    <property type="term" value="F:lyase activity"/>
    <property type="evidence" value="ECO:0007669"/>
    <property type="project" value="UniProtKB-KW"/>
</dbReference>
<evidence type="ECO:0000256" key="4">
    <source>
        <dbReference type="ARBA" id="ARBA00023239"/>
    </source>
</evidence>
<keyword evidence="4" id="KW-0456">Lyase</keyword>
<comment type="caution">
    <text evidence="6">The sequence shown here is derived from an EMBL/GenBank/DDBJ whole genome shotgun (WGS) entry which is preliminary data.</text>
</comment>
<dbReference type="SUPFAM" id="SSF51569">
    <property type="entry name" value="Aldolase"/>
    <property type="match status" value="1"/>
</dbReference>
<evidence type="ECO:0000313" key="6">
    <source>
        <dbReference type="EMBL" id="PAF26510.1"/>
    </source>
</evidence>
<evidence type="ECO:0000256" key="3">
    <source>
        <dbReference type="ARBA" id="ARBA00011233"/>
    </source>
</evidence>
<protein>
    <submittedName>
        <fullName evidence="6">2-dehydro-3-deoxyphosphogluconate aldolase</fullName>
    </submittedName>
</protein>
<dbReference type="RefSeq" id="WP_094423996.1">
    <property type="nucleotide sequence ID" value="NZ_CP019985.1"/>
</dbReference>
<comment type="pathway">
    <text evidence="1">Carbohydrate acid metabolism.</text>
</comment>
<evidence type="ECO:0000256" key="1">
    <source>
        <dbReference type="ARBA" id="ARBA00004761"/>
    </source>
</evidence>
<name>A0A268S1Z9_SHOCL</name>
<dbReference type="InterPro" id="IPR013785">
    <property type="entry name" value="Aldolase_TIM"/>
</dbReference>
<dbReference type="AlphaFoldDB" id="A0A268S1Z9"/>
<proteinExistence type="inferred from homology"/>
<dbReference type="CDD" id="cd00452">
    <property type="entry name" value="KDPG_aldolase"/>
    <property type="match status" value="1"/>
</dbReference>
<evidence type="ECO:0000313" key="7">
    <source>
        <dbReference type="Proteomes" id="UP000216133"/>
    </source>
</evidence>
<organism evidence="6 7">
    <name type="scientific">Shouchella clausii</name>
    <name type="common">Alkalihalobacillus clausii</name>
    <dbReference type="NCBI Taxonomy" id="79880"/>
    <lineage>
        <taxon>Bacteria</taxon>
        <taxon>Bacillati</taxon>
        <taxon>Bacillota</taxon>
        <taxon>Bacilli</taxon>
        <taxon>Bacillales</taxon>
        <taxon>Bacillaceae</taxon>
        <taxon>Shouchella</taxon>
    </lineage>
</organism>
<dbReference type="InterPro" id="IPR000887">
    <property type="entry name" value="Aldlse_KDPG_KHG"/>
</dbReference>
<comment type="similarity">
    <text evidence="2">Belongs to the KHG/KDPG aldolase family.</text>
</comment>
<comment type="subunit">
    <text evidence="3">Homotrimer.</text>
</comment>
<evidence type="ECO:0000256" key="5">
    <source>
        <dbReference type="ARBA" id="ARBA00023277"/>
    </source>
</evidence>